<dbReference type="Gene3D" id="2.40.50.140">
    <property type="entry name" value="Nucleic acid-binding proteins"/>
    <property type="match status" value="1"/>
</dbReference>
<evidence type="ECO:0000256" key="8">
    <source>
        <dbReference type="ARBA" id="ARBA00023146"/>
    </source>
</evidence>
<dbReference type="GO" id="GO:0005524">
    <property type="term" value="F:ATP binding"/>
    <property type="evidence" value="ECO:0007669"/>
    <property type="project" value="UniProtKB-KW"/>
</dbReference>
<dbReference type="EMBL" id="CP003731">
    <property type="protein sequence ID" value="AFO51762.1"/>
    <property type="molecule type" value="Genomic_DNA"/>
</dbReference>
<keyword evidence="12" id="KW-1185">Reference proteome</keyword>
<evidence type="ECO:0000313" key="12">
    <source>
        <dbReference type="Proteomes" id="UP000006502"/>
    </source>
</evidence>
<comment type="similarity">
    <text evidence="1">Belongs to the class-II aminoacyl-tRNA synthetase family.</text>
</comment>
<evidence type="ECO:0000259" key="10">
    <source>
        <dbReference type="PROSITE" id="PS50862"/>
    </source>
</evidence>
<dbReference type="InterPro" id="IPR012340">
    <property type="entry name" value="NA-bd_OB-fold"/>
</dbReference>
<dbReference type="InterPro" id="IPR045864">
    <property type="entry name" value="aa-tRNA-synth_II/BPL/LPL"/>
</dbReference>
<organism evidence="11 12">
    <name type="scientific">Mycoplasma haematolamae (strain Purdue)</name>
    <dbReference type="NCBI Taxonomy" id="1212765"/>
    <lineage>
        <taxon>Bacteria</taxon>
        <taxon>Bacillati</taxon>
        <taxon>Mycoplasmatota</taxon>
        <taxon>Mollicutes</taxon>
        <taxon>Mycoplasmataceae</taxon>
        <taxon>Mycoplasma</taxon>
    </lineage>
</organism>
<evidence type="ECO:0000256" key="9">
    <source>
        <dbReference type="NCBIfam" id="TIGR00457"/>
    </source>
</evidence>
<evidence type="ECO:0000256" key="2">
    <source>
        <dbReference type="ARBA" id="ARBA00011738"/>
    </source>
</evidence>
<dbReference type="PANTHER" id="PTHR22594">
    <property type="entry name" value="ASPARTYL/LYSYL-TRNA SYNTHETASE"/>
    <property type="match status" value="1"/>
</dbReference>
<evidence type="ECO:0000256" key="6">
    <source>
        <dbReference type="ARBA" id="ARBA00022840"/>
    </source>
</evidence>
<dbReference type="InterPro" id="IPR006195">
    <property type="entry name" value="aa-tRNA-synth_II"/>
</dbReference>
<keyword evidence="6" id="KW-0067">ATP-binding</keyword>
<gene>
    <name evidence="11" type="primary">asnC</name>
    <name evidence="11" type="ordered locus">MHLP_00910</name>
</gene>
<dbReference type="CDD" id="cd04318">
    <property type="entry name" value="EcAsnRS_like_N"/>
    <property type="match status" value="1"/>
</dbReference>
<keyword evidence="4 11" id="KW-0436">Ligase</keyword>
<keyword evidence="8" id="KW-0030">Aminoacyl-tRNA synthetase</keyword>
<dbReference type="KEGG" id="mhl:MHLP_00910"/>
<dbReference type="HOGENOM" id="CLU_004553_2_0_14"/>
<evidence type="ECO:0000256" key="1">
    <source>
        <dbReference type="ARBA" id="ARBA00008226"/>
    </source>
</evidence>
<dbReference type="NCBIfam" id="TIGR00457">
    <property type="entry name" value="asnS"/>
    <property type="match status" value="1"/>
</dbReference>
<dbReference type="OrthoDB" id="9762036at2"/>
<keyword evidence="7" id="KW-0648">Protein biosynthesis</keyword>
<dbReference type="GO" id="GO:0003676">
    <property type="term" value="F:nucleic acid binding"/>
    <property type="evidence" value="ECO:0007669"/>
    <property type="project" value="InterPro"/>
</dbReference>
<dbReference type="PROSITE" id="PS50862">
    <property type="entry name" value="AA_TRNA_LIGASE_II"/>
    <property type="match status" value="1"/>
</dbReference>
<evidence type="ECO:0000256" key="5">
    <source>
        <dbReference type="ARBA" id="ARBA00022741"/>
    </source>
</evidence>
<dbReference type="InterPro" id="IPR004364">
    <property type="entry name" value="Aa-tRNA-synt_II"/>
</dbReference>
<dbReference type="EC" id="6.1.1.22" evidence="3 9"/>
<reference evidence="12" key="2">
    <citation type="submission" date="2012-07" db="EMBL/GenBank/DDBJ databases">
        <title>Complete genome sequence of 'Candidatus Mycoplasma haemolamae'.</title>
        <authorList>
            <person name="Guimaraes A.M.S."/>
            <person name="Toth B."/>
            <person name="Santos A.P."/>
            <person name="Nascimento N.C."/>
            <person name="Sojka J.E."/>
            <person name="Messick J.B."/>
        </authorList>
    </citation>
    <scope>NUCLEOTIDE SEQUENCE [LARGE SCALE GENOMIC DNA]</scope>
    <source>
        <strain evidence="12">Purdue</strain>
    </source>
</reference>
<dbReference type="NCBIfam" id="NF003037">
    <property type="entry name" value="PRK03932.1"/>
    <property type="match status" value="1"/>
</dbReference>
<dbReference type="Gene3D" id="3.30.930.10">
    <property type="entry name" value="Bira Bifunctional Protein, Domain 2"/>
    <property type="match status" value="1"/>
</dbReference>
<dbReference type="PANTHER" id="PTHR22594:SF34">
    <property type="entry name" value="ASPARAGINE--TRNA LIGASE, MITOCHONDRIAL-RELATED"/>
    <property type="match status" value="1"/>
</dbReference>
<evidence type="ECO:0000256" key="7">
    <source>
        <dbReference type="ARBA" id="ARBA00022917"/>
    </source>
</evidence>
<dbReference type="SUPFAM" id="SSF55681">
    <property type="entry name" value="Class II aaRS and biotin synthetases"/>
    <property type="match status" value="1"/>
</dbReference>
<comment type="subunit">
    <text evidence="2">Homodimer.</text>
</comment>
<dbReference type="SUPFAM" id="SSF50249">
    <property type="entry name" value="Nucleic acid-binding proteins"/>
    <property type="match status" value="1"/>
</dbReference>
<dbReference type="PRINTS" id="PR01042">
    <property type="entry name" value="TRNASYNTHASP"/>
</dbReference>
<dbReference type="PATRIC" id="fig|1212765.3.peg.207"/>
<proteinExistence type="inferred from homology"/>
<dbReference type="Pfam" id="PF01336">
    <property type="entry name" value="tRNA_anti-codon"/>
    <property type="match status" value="1"/>
</dbReference>
<dbReference type="Proteomes" id="UP000006502">
    <property type="component" value="Chromosome"/>
</dbReference>
<dbReference type="AlphaFoldDB" id="I7C5H9"/>
<dbReference type="Pfam" id="PF00152">
    <property type="entry name" value="tRNA-synt_2"/>
    <property type="match status" value="1"/>
</dbReference>
<evidence type="ECO:0000256" key="3">
    <source>
        <dbReference type="ARBA" id="ARBA00012816"/>
    </source>
</evidence>
<evidence type="ECO:0000256" key="4">
    <source>
        <dbReference type="ARBA" id="ARBA00022598"/>
    </source>
</evidence>
<accession>I7C5H9</accession>
<protein>
    <recommendedName>
        <fullName evidence="3 9">Asparagine--tRNA ligase</fullName>
        <ecNumber evidence="3 9">6.1.1.22</ecNumber>
    </recommendedName>
</protein>
<dbReference type="GO" id="GO:0004816">
    <property type="term" value="F:asparagine-tRNA ligase activity"/>
    <property type="evidence" value="ECO:0007669"/>
    <property type="project" value="UniProtKB-UniRule"/>
</dbReference>
<sequence length="438" mass="49562">MFSIKELLKIGNQEKEYTLQGWVKSLQRFNSVCFISLNDGSSIQGLQVVTTPESIDNLNLSLGSAIEVTGKLVPSKGSKQSFEFKTTSLNLLKEVSSDFPLAPSKLGLDYLRSQQLVRHRTSLFHSVYEIRRELTQGVYTYFYDHHFYPSFAPILTGNSCEGGSELFSLTQADSEFFKHENILLSVSGQFYCEAIALGLKNSFSFGPTFRAEKSNSVSHLAEFWMIEAELAFCDLEKLISFVYDFFIYLLKRVLENCRDSLLEISKLTENSELISKLEGVVSSTYKVITYDQGVEILAKVKGFEWGENFGKEDEQILCKELGEKVVFVTHFPSSFKPFYMTRSEDQKTTFSFDMLVEGIGELAGGSQRESDFEKLSCSIKEAGIKPSEVDWYLKLREYGYHSSAGFGAGFERLLMFVTGLKNIKDLAVFPRSYGNLQL</sequence>
<name>I7C5H9_MYCHA</name>
<evidence type="ECO:0000313" key="11">
    <source>
        <dbReference type="EMBL" id="AFO51762.1"/>
    </source>
</evidence>
<dbReference type="GO" id="GO:0006421">
    <property type="term" value="P:asparaginyl-tRNA aminoacylation"/>
    <property type="evidence" value="ECO:0007669"/>
    <property type="project" value="UniProtKB-UniRule"/>
</dbReference>
<dbReference type="STRING" id="1212765.MHLP_00910"/>
<dbReference type="InterPro" id="IPR004522">
    <property type="entry name" value="Asn-tRNA-ligase"/>
</dbReference>
<feature type="domain" description="Aminoacyl-transfer RNA synthetases class-II family profile" evidence="10">
    <location>
        <begin position="105"/>
        <end position="430"/>
    </location>
</feature>
<keyword evidence="5" id="KW-0547">Nucleotide-binding</keyword>
<dbReference type="InterPro" id="IPR002312">
    <property type="entry name" value="Asp/Asn-tRNA-synth_IIb"/>
</dbReference>
<reference evidence="11 12" key="1">
    <citation type="journal article" date="2012" name="J. Bacteriol.">
        <title>Genome Sequence of "Candidatus Mycoplasma haemolamae" Strain Purdue, a Red Blood Cell Pathogen of Alpacas (Vicugna pacos) and Llamas (Lama glama).</title>
        <authorList>
            <person name="Guimaraes A.M."/>
            <person name="Toth B."/>
            <person name="Santos A.P."/>
            <person name="do Nascimento N.C."/>
            <person name="Kritchevsky J.E."/>
            <person name="Messick J.B."/>
        </authorList>
    </citation>
    <scope>NUCLEOTIDE SEQUENCE [LARGE SCALE GENOMIC DNA]</scope>
    <source>
        <strain evidence="11 12">Purdue</strain>
    </source>
</reference>
<dbReference type="InterPro" id="IPR004365">
    <property type="entry name" value="NA-bd_OB_tRNA"/>
</dbReference>